<keyword evidence="3" id="KW-1185">Reference proteome</keyword>
<accession>A0AAQ3PR51</accession>
<evidence type="ECO:0000313" key="3">
    <source>
        <dbReference type="Proteomes" id="UP001341281"/>
    </source>
</evidence>
<feature type="region of interest" description="Disordered" evidence="1">
    <location>
        <begin position="1"/>
        <end position="41"/>
    </location>
</feature>
<reference evidence="2 3" key="1">
    <citation type="submission" date="2024-02" db="EMBL/GenBank/DDBJ databases">
        <title>High-quality chromosome-scale genome assembly of Pensacola bahiagrass (Paspalum notatum Flugge var. saurae).</title>
        <authorList>
            <person name="Vega J.M."/>
            <person name="Podio M."/>
            <person name="Orjuela J."/>
            <person name="Siena L.A."/>
            <person name="Pessino S.C."/>
            <person name="Combes M.C."/>
            <person name="Mariac C."/>
            <person name="Albertini E."/>
            <person name="Pupilli F."/>
            <person name="Ortiz J.P.A."/>
            <person name="Leblanc O."/>
        </authorList>
    </citation>
    <scope>NUCLEOTIDE SEQUENCE [LARGE SCALE GENOMIC DNA]</scope>
    <source>
        <strain evidence="2">R1</strain>
        <tissue evidence="2">Leaf</tissue>
    </source>
</reference>
<evidence type="ECO:0000313" key="2">
    <source>
        <dbReference type="EMBL" id="WVZ51397.1"/>
    </source>
</evidence>
<feature type="compositionally biased region" description="Low complexity" evidence="1">
    <location>
        <begin position="12"/>
        <end position="25"/>
    </location>
</feature>
<protein>
    <submittedName>
        <fullName evidence="2">Uncharacterized protein</fullName>
    </submittedName>
</protein>
<sequence length="139" mass="15557">MSPGADSGSSQRPAASAPRPVGARPPVRHRRGRAGARSHFLRYKPNPRIETKTKRILGERNNDAPQERVQAYQVATAASQQGTSYVQSPLLLFSRSATEPWERWYTHSEVYMLSGLSTCSETNAICNEMIYDIAIRFYA</sequence>
<organism evidence="2 3">
    <name type="scientific">Paspalum notatum var. saurae</name>
    <dbReference type="NCBI Taxonomy" id="547442"/>
    <lineage>
        <taxon>Eukaryota</taxon>
        <taxon>Viridiplantae</taxon>
        <taxon>Streptophyta</taxon>
        <taxon>Embryophyta</taxon>
        <taxon>Tracheophyta</taxon>
        <taxon>Spermatophyta</taxon>
        <taxon>Magnoliopsida</taxon>
        <taxon>Liliopsida</taxon>
        <taxon>Poales</taxon>
        <taxon>Poaceae</taxon>
        <taxon>PACMAD clade</taxon>
        <taxon>Panicoideae</taxon>
        <taxon>Andropogonodae</taxon>
        <taxon>Paspaleae</taxon>
        <taxon>Paspalinae</taxon>
        <taxon>Paspalum</taxon>
    </lineage>
</organism>
<proteinExistence type="predicted"/>
<feature type="compositionally biased region" description="Basic residues" evidence="1">
    <location>
        <begin position="26"/>
        <end position="41"/>
    </location>
</feature>
<dbReference type="EMBL" id="CP144745">
    <property type="protein sequence ID" value="WVZ51397.1"/>
    <property type="molecule type" value="Genomic_DNA"/>
</dbReference>
<name>A0AAQ3PR51_PASNO</name>
<dbReference type="Proteomes" id="UP001341281">
    <property type="component" value="Chromosome 01"/>
</dbReference>
<evidence type="ECO:0000256" key="1">
    <source>
        <dbReference type="SAM" id="MobiDB-lite"/>
    </source>
</evidence>
<gene>
    <name evidence="2" type="ORF">U9M48_002548</name>
</gene>
<dbReference type="AlphaFoldDB" id="A0AAQ3PR51"/>